<dbReference type="InterPro" id="IPR045006">
    <property type="entry name" value="CHLI-like"/>
</dbReference>
<dbReference type="NCBIfam" id="TIGR00368">
    <property type="entry name" value="YifB family Mg chelatase-like AAA ATPase"/>
    <property type="match status" value="1"/>
</dbReference>
<evidence type="ECO:0000259" key="2">
    <source>
        <dbReference type="SMART" id="SM00382"/>
    </source>
</evidence>
<dbReference type="InterPro" id="IPR020568">
    <property type="entry name" value="Ribosomal_Su5_D2-typ_SF"/>
</dbReference>
<dbReference type="SMART" id="SM00382">
    <property type="entry name" value="AAA"/>
    <property type="match status" value="1"/>
</dbReference>
<dbReference type="InterPro" id="IPR004482">
    <property type="entry name" value="Mg_chelat-rel"/>
</dbReference>
<dbReference type="InterPro" id="IPR003593">
    <property type="entry name" value="AAA+_ATPase"/>
</dbReference>
<dbReference type="PANTHER" id="PTHR32039">
    <property type="entry name" value="MAGNESIUM-CHELATASE SUBUNIT CHLI"/>
    <property type="match status" value="1"/>
</dbReference>
<gene>
    <name evidence="3" type="ORF">MNBD_NITROSPINAE02-1001</name>
</gene>
<comment type="similarity">
    <text evidence="1">Belongs to the Mg-chelatase subunits D/I family. ComM subfamily.</text>
</comment>
<feature type="domain" description="AAA+ ATPase" evidence="2">
    <location>
        <begin position="213"/>
        <end position="396"/>
    </location>
</feature>
<dbReference type="PRINTS" id="PR00830">
    <property type="entry name" value="ENDOLAPTASE"/>
</dbReference>
<dbReference type="SUPFAM" id="SSF52540">
    <property type="entry name" value="P-loop containing nucleoside triphosphate hydrolases"/>
    <property type="match status" value="1"/>
</dbReference>
<dbReference type="Gene3D" id="3.30.230.10">
    <property type="match status" value="1"/>
</dbReference>
<dbReference type="InterPro" id="IPR025158">
    <property type="entry name" value="Mg_chelat-rel_C"/>
</dbReference>
<dbReference type="InterPro" id="IPR000523">
    <property type="entry name" value="Mg_chelatse_chII-like_cat_dom"/>
</dbReference>
<dbReference type="PANTHER" id="PTHR32039:SF7">
    <property type="entry name" value="COMPETENCE PROTEIN COMM"/>
    <property type="match status" value="1"/>
</dbReference>
<reference evidence="3" key="1">
    <citation type="submission" date="2018-06" db="EMBL/GenBank/DDBJ databases">
        <authorList>
            <person name="Zhirakovskaya E."/>
        </authorList>
    </citation>
    <scope>NUCLEOTIDE SEQUENCE</scope>
</reference>
<evidence type="ECO:0000313" key="3">
    <source>
        <dbReference type="EMBL" id="VAX23344.1"/>
    </source>
</evidence>
<proteinExistence type="inferred from homology"/>
<dbReference type="Pfam" id="PF01078">
    <property type="entry name" value="Mg_chelatase"/>
    <property type="match status" value="1"/>
</dbReference>
<dbReference type="SUPFAM" id="SSF54211">
    <property type="entry name" value="Ribosomal protein S5 domain 2-like"/>
    <property type="match status" value="1"/>
</dbReference>
<dbReference type="Pfam" id="PF13335">
    <property type="entry name" value="Mg_chelatase_C"/>
    <property type="match status" value="1"/>
</dbReference>
<sequence length="509" mass="55059">MPVSRILSAAVYGVHAYRVEVETDLSPGLFNYTTVGLPDAAVRESQNRVIAALANAGFEPPIKKITVNLAPADIRKEGSAFDLPIAIAILKAEGLINSPLGDTMIFGELALDGRVKPIKGVLSTTMLARDEAIKRVIVPIENANEAAVVDNVEVIGVDSLPQVIQYFLGKGNIEPTKVSRDELFIRDSNNGLDFADVKGQQHVKRALEIAAAGGHNLLMIGPPGSGKSMMAKRLPTILPDITFEEALETTRIHSVSGKLGLNASLVTQRPFRAPHHTISDAGLIGGGSVPMPGEVSLAHNGVLFLDELPEFKRNALESLRQPVEDGDVTISRSAMSVTFPCKFLLAATLNPCPCGFYGDGARECTCTGQMIRKYRSRISGPLLDRIDIHIEVPAVRYKDMMKGSDGEPSEDILERVNVARRLQVQRFAGTDVYCNAAMDTKKIKEACAIDNTSQSILKAAVEKLGLSARAHEKVLKVGRTIADLAHDEDIRPEHIAEAVQLRSLDRENS</sequence>
<dbReference type="Gene3D" id="3.40.50.300">
    <property type="entry name" value="P-loop containing nucleotide triphosphate hydrolases"/>
    <property type="match status" value="1"/>
</dbReference>
<evidence type="ECO:0000256" key="1">
    <source>
        <dbReference type="ARBA" id="ARBA00006354"/>
    </source>
</evidence>
<organism evidence="3">
    <name type="scientific">hydrothermal vent metagenome</name>
    <dbReference type="NCBI Taxonomy" id="652676"/>
    <lineage>
        <taxon>unclassified sequences</taxon>
        <taxon>metagenomes</taxon>
        <taxon>ecological metagenomes</taxon>
    </lineage>
</organism>
<dbReference type="EMBL" id="UOGE01000084">
    <property type="protein sequence ID" value="VAX23344.1"/>
    <property type="molecule type" value="Genomic_DNA"/>
</dbReference>
<dbReference type="AlphaFoldDB" id="A0A3B1CHA8"/>
<dbReference type="InterPro" id="IPR027417">
    <property type="entry name" value="P-loop_NTPase"/>
</dbReference>
<dbReference type="CDD" id="cd00009">
    <property type="entry name" value="AAA"/>
    <property type="match status" value="1"/>
</dbReference>
<protein>
    <submittedName>
        <fullName evidence="3">MG(2+) CHELATASE FAMILY PROTEIN / ComM-related protein</fullName>
    </submittedName>
</protein>
<dbReference type="Pfam" id="PF13541">
    <property type="entry name" value="ChlI"/>
    <property type="match status" value="1"/>
</dbReference>
<dbReference type="InterPro" id="IPR014721">
    <property type="entry name" value="Ribsml_uS5_D2-typ_fold_subgr"/>
</dbReference>
<name>A0A3B1CHA8_9ZZZZ</name>
<accession>A0A3B1CHA8</accession>
<dbReference type="GO" id="GO:0005524">
    <property type="term" value="F:ATP binding"/>
    <property type="evidence" value="ECO:0007669"/>
    <property type="project" value="InterPro"/>
</dbReference>